<keyword evidence="3 7" id="KW-0217">Developmental protein</keyword>
<keyword evidence="10" id="KW-1185">Reference proteome</keyword>
<reference evidence="9" key="2">
    <citation type="submission" date="2020-08" db="EMBL/GenBank/DDBJ databases">
        <title>Plant Genome Project.</title>
        <authorList>
            <person name="Zhang R.-G."/>
        </authorList>
    </citation>
    <scope>NUCLEOTIDE SEQUENCE</scope>
    <source>
        <strain evidence="9">Huo1</strain>
        <tissue evidence="9">Leaf</tissue>
    </source>
</reference>
<dbReference type="InterPro" id="IPR039455">
    <property type="entry name" value="EPFL"/>
</dbReference>
<accession>A0A8X8YXR7</accession>
<dbReference type="PANTHER" id="PTHR33109:SF102">
    <property type="entry name" value="EPIDERMAL PATTERNING FACTOR-LIKE PROTEIN 1"/>
    <property type="match status" value="1"/>
</dbReference>
<feature type="signal peptide" evidence="7">
    <location>
        <begin position="1"/>
        <end position="21"/>
    </location>
</feature>
<keyword evidence="5 7" id="KW-0732">Signal</keyword>
<comment type="similarity">
    <text evidence="2 7">Belongs to the plant cysteine rich small secretory peptide family. Epidermal patterning factor subfamily.</text>
</comment>
<evidence type="ECO:0000256" key="4">
    <source>
        <dbReference type="ARBA" id="ARBA00022525"/>
    </source>
</evidence>
<sequence>MSMNFPLILLSLSLLASISHSSNTLTDSVAAEKTRLGSTPPSCHNKCNQCHPCMAVQVPTLPSHSRVGPPITPPPETGTPITSRSAGNADAAAIFTTLNYKFHPFSKIEKKKSIH</sequence>
<evidence type="ECO:0000256" key="1">
    <source>
        <dbReference type="ARBA" id="ARBA00004613"/>
    </source>
</evidence>
<evidence type="ECO:0000256" key="8">
    <source>
        <dbReference type="SAM" id="MobiDB-lite"/>
    </source>
</evidence>
<dbReference type="PANTHER" id="PTHR33109">
    <property type="entry name" value="EPIDERMAL PATTERNING FACTOR-LIKE PROTEIN 4"/>
    <property type="match status" value="1"/>
</dbReference>
<organism evidence="9">
    <name type="scientific">Salvia splendens</name>
    <name type="common">Scarlet sage</name>
    <dbReference type="NCBI Taxonomy" id="180675"/>
    <lineage>
        <taxon>Eukaryota</taxon>
        <taxon>Viridiplantae</taxon>
        <taxon>Streptophyta</taxon>
        <taxon>Embryophyta</taxon>
        <taxon>Tracheophyta</taxon>
        <taxon>Spermatophyta</taxon>
        <taxon>Magnoliopsida</taxon>
        <taxon>eudicotyledons</taxon>
        <taxon>Gunneridae</taxon>
        <taxon>Pentapetalae</taxon>
        <taxon>asterids</taxon>
        <taxon>lamiids</taxon>
        <taxon>Lamiales</taxon>
        <taxon>Lamiaceae</taxon>
        <taxon>Nepetoideae</taxon>
        <taxon>Mentheae</taxon>
        <taxon>Salviinae</taxon>
        <taxon>Salvia</taxon>
        <taxon>Salvia subgen. Calosphace</taxon>
        <taxon>core Calosphace</taxon>
    </lineage>
</organism>
<keyword evidence="6" id="KW-1015">Disulfide bond</keyword>
<protein>
    <recommendedName>
        <fullName evidence="7">Epidermal patterning factor-like protein</fullName>
    </recommendedName>
</protein>
<evidence type="ECO:0000313" key="10">
    <source>
        <dbReference type="Proteomes" id="UP000298416"/>
    </source>
</evidence>
<dbReference type="Pfam" id="PF17181">
    <property type="entry name" value="EPF"/>
    <property type="match status" value="1"/>
</dbReference>
<comment type="caution">
    <text evidence="9">The sequence shown here is derived from an EMBL/GenBank/DDBJ whole genome shotgun (WGS) entry which is preliminary data.</text>
</comment>
<evidence type="ECO:0000313" key="9">
    <source>
        <dbReference type="EMBL" id="KAG6384329.1"/>
    </source>
</evidence>
<gene>
    <name evidence="9" type="ORF">SASPL_155865</name>
</gene>
<reference evidence="9" key="1">
    <citation type="submission" date="2018-01" db="EMBL/GenBank/DDBJ databases">
        <authorList>
            <person name="Mao J.F."/>
        </authorList>
    </citation>
    <scope>NUCLEOTIDE SEQUENCE</scope>
    <source>
        <strain evidence="9">Huo1</strain>
        <tissue evidence="9">Leaf</tissue>
    </source>
</reference>
<comment type="function">
    <text evidence="7">Controls stomatal patterning.</text>
</comment>
<comment type="subcellular location">
    <subcellularLocation>
        <location evidence="1 7">Secreted</location>
    </subcellularLocation>
</comment>
<dbReference type="GO" id="GO:0010052">
    <property type="term" value="P:guard cell differentiation"/>
    <property type="evidence" value="ECO:0007669"/>
    <property type="project" value="UniProtKB-UniRule"/>
</dbReference>
<evidence type="ECO:0000256" key="3">
    <source>
        <dbReference type="ARBA" id="ARBA00022473"/>
    </source>
</evidence>
<dbReference type="Proteomes" id="UP000298416">
    <property type="component" value="Unassembled WGS sequence"/>
</dbReference>
<dbReference type="GO" id="GO:0005576">
    <property type="term" value="C:extracellular region"/>
    <property type="evidence" value="ECO:0007669"/>
    <property type="project" value="UniProtKB-SubCell"/>
</dbReference>
<feature type="region of interest" description="Disordered" evidence="8">
    <location>
        <begin position="64"/>
        <end position="85"/>
    </location>
</feature>
<dbReference type="EMBL" id="PNBA02000165">
    <property type="protein sequence ID" value="KAG6384329.1"/>
    <property type="molecule type" value="Genomic_DNA"/>
</dbReference>
<evidence type="ECO:0000256" key="6">
    <source>
        <dbReference type="ARBA" id="ARBA00023157"/>
    </source>
</evidence>
<evidence type="ECO:0000256" key="7">
    <source>
        <dbReference type="RuleBase" id="RU367102"/>
    </source>
</evidence>
<proteinExistence type="inferred from homology"/>
<keyword evidence="4 7" id="KW-0964">Secreted</keyword>
<feature type="chain" id="PRO_5036516772" description="Epidermal patterning factor-like protein" evidence="7">
    <location>
        <begin position="22"/>
        <end position="115"/>
    </location>
</feature>
<dbReference type="AlphaFoldDB" id="A0A8X8YXR7"/>
<evidence type="ECO:0000256" key="2">
    <source>
        <dbReference type="ARBA" id="ARBA00008127"/>
    </source>
</evidence>
<evidence type="ECO:0000256" key="5">
    <source>
        <dbReference type="ARBA" id="ARBA00022729"/>
    </source>
</evidence>
<name>A0A8X8YXR7_SALSN</name>